<dbReference type="GO" id="GO:0016757">
    <property type="term" value="F:glycosyltransferase activity"/>
    <property type="evidence" value="ECO:0007669"/>
    <property type="project" value="UniProtKB-KW"/>
</dbReference>
<keyword evidence="1" id="KW-1003">Cell membrane</keyword>
<evidence type="ECO:0000259" key="9">
    <source>
        <dbReference type="Pfam" id="PF00535"/>
    </source>
</evidence>
<evidence type="ECO:0000256" key="8">
    <source>
        <dbReference type="SAM" id="Phobius"/>
    </source>
</evidence>
<keyword evidence="6 8" id="KW-1133">Transmembrane helix</keyword>
<protein>
    <submittedName>
        <fullName evidence="10">Glycosyltransferase</fullName>
    </submittedName>
</protein>
<dbReference type="PANTHER" id="PTHR48090">
    <property type="entry name" value="UNDECAPRENYL-PHOSPHATE 4-DEOXY-4-FORMAMIDO-L-ARABINOSE TRANSFERASE-RELATED"/>
    <property type="match status" value="1"/>
</dbReference>
<dbReference type="InterPro" id="IPR050256">
    <property type="entry name" value="Glycosyltransferase_2"/>
</dbReference>
<dbReference type="KEGG" id="simp:C6571_02030"/>
<evidence type="ECO:0000256" key="5">
    <source>
        <dbReference type="ARBA" id="ARBA00022985"/>
    </source>
</evidence>
<dbReference type="GO" id="GO:0005886">
    <property type="term" value="C:plasma membrane"/>
    <property type="evidence" value="ECO:0007669"/>
    <property type="project" value="TreeGrafter"/>
</dbReference>
<feature type="transmembrane region" description="Helical" evidence="8">
    <location>
        <begin position="306"/>
        <end position="332"/>
    </location>
</feature>
<evidence type="ECO:0000256" key="6">
    <source>
        <dbReference type="ARBA" id="ARBA00022989"/>
    </source>
</evidence>
<evidence type="ECO:0000256" key="3">
    <source>
        <dbReference type="ARBA" id="ARBA00022679"/>
    </source>
</evidence>
<feature type="domain" description="Glycosyltransferase 2-like" evidence="9">
    <location>
        <begin position="51"/>
        <end position="210"/>
    </location>
</feature>
<evidence type="ECO:0000256" key="4">
    <source>
        <dbReference type="ARBA" id="ARBA00022692"/>
    </source>
</evidence>
<dbReference type="AlphaFoldDB" id="A0A2S0MWF6"/>
<dbReference type="Proteomes" id="UP000239326">
    <property type="component" value="Chromosome"/>
</dbReference>
<evidence type="ECO:0000256" key="7">
    <source>
        <dbReference type="ARBA" id="ARBA00023136"/>
    </source>
</evidence>
<evidence type="ECO:0000256" key="2">
    <source>
        <dbReference type="ARBA" id="ARBA00022676"/>
    </source>
</evidence>
<dbReference type="GO" id="GO:0009103">
    <property type="term" value="P:lipopolysaccharide biosynthetic process"/>
    <property type="evidence" value="ECO:0007669"/>
    <property type="project" value="UniProtKB-KW"/>
</dbReference>
<gene>
    <name evidence="10" type="ORF">C6571_02030</name>
</gene>
<name>A0A2S0MWF6_9BURK</name>
<dbReference type="InterPro" id="IPR001173">
    <property type="entry name" value="Glyco_trans_2-like"/>
</dbReference>
<dbReference type="OrthoDB" id="9811884at2"/>
<evidence type="ECO:0000256" key="1">
    <source>
        <dbReference type="ARBA" id="ARBA00022475"/>
    </source>
</evidence>
<dbReference type="Gene3D" id="3.90.550.10">
    <property type="entry name" value="Spore Coat Polysaccharide Biosynthesis Protein SpsA, Chain A"/>
    <property type="match status" value="1"/>
</dbReference>
<dbReference type="EMBL" id="CP027669">
    <property type="protein sequence ID" value="AVO40224.1"/>
    <property type="molecule type" value="Genomic_DNA"/>
</dbReference>
<evidence type="ECO:0000313" key="11">
    <source>
        <dbReference type="Proteomes" id="UP000239326"/>
    </source>
</evidence>
<keyword evidence="2" id="KW-0328">Glycosyltransferase</keyword>
<dbReference type="RefSeq" id="WP_106445217.1">
    <property type="nucleotide sequence ID" value="NZ_CP027669.1"/>
</dbReference>
<feature type="transmembrane region" description="Helical" evidence="8">
    <location>
        <begin position="277"/>
        <end position="300"/>
    </location>
</feature>
<dbReference type="CDD" id="cd04187">
    <property type="entry name" value="DPM1_like_bac"/>
    <property type="match status" value="1"/>
</dbReference>
<proteinExistence type="predicted"/>
<dbReference type="PANTHER" id="PTHR48090:SF3">
    <property type="entry name" value="UNDECAPRENYL-PHOSPHATE 4-DEOXY-4-FORMAMIDO-L-ARABINOSE TRANSFERASE"/>
    <property type="match status" value="1"/>
</dbReference>
<dbReference type="SUPFAM" id="SSF53448">
    <property type="entry name" value="Nucleotide-diphospho-sugar transferases"/>
    <property type="match status" value="1"/>
</dbReference>
<dbReference type="Pfam" id="PF00535">
    <property type="entry name" value="Glycos_transf_2"/>
    <property type="match status" value="1"/>
</dbReference>
<organism evidence="10 11">
    <name type="scientific">Simplicispira suum</name>
    <dbReference type="NCBI Taxonomy" id="2109915"/>
    <lineage>
        <taxon>Bacteria</taxon>
        <taxon>Pseudomonadati</taxon>
        <taxon>Pseudomonadota</taxon>
        <taxon>Betaproteobacteria</taxon>
        <taxon>Burkholderiales</taxon>
        <taxon>Comamonadaceae</taxon>
        <taxon>Simplicispira</taxon>
    </lineage>
</organism>
<keyword evidence="5" id="KW-0448">Lipopolysaccharide biosynthesis</keyword>
<accession>A0A2S0MWF6</accession>
<sequence length="359" mass="39334">MITTLVAATTPPHPAADVSPPCERRFHAANTTQTGTLALGQPRSRESGSVSCIVPSHNEARNLEQLLPRLRDTLAACAQAWEVILVDDGSSDATSLVLAKWAQTPGFRALLLSRNFGKEAALTAGLEAARGDAIVMMDADLQHSPSLLPIFLQHWRQGRDVIYALREDRQDESPFKRLGTRLFYKLVNMAGRFEVPAGAGDFRLMDRAVVTALLSLPERNRFMKGLYAWVGFDALAVPYMPEGRLHGKTAFNPWNLIRLSVDGLTGFTTWPLRAVSVMGFVLACFALLYGAYLTAVYLLYGHAISGWTTIAVGLMGFSGIQLLSLGVVGEYVGRIFEEVKGRPIYVVKRELGQGLRKAD</sequence>
<reference evidence="10 11" key="1">
    <citation type="submission" date="2018-03" db="EMBL/GenBank/DDBJ databases">
        <title>Genome sequencing of Simplicispira sp.</title>
        <authorList>
            <person name="Kim S.-J."/>
            <person name="Heo J."/>
            <person name="Kwon S.-W."/>
        </authorList>
    </citation>
    <scope>NUCLEOTIDE SEQUENCE [LARGE SCALE GENOMIC DNA]</scope>
    <source>
        <strain evidence="10 11">SC1-8</strain>
    </source>
</reference>
<keyword evidence="11" id="KW-1185">Reference proteome</keyword>
<keyword evidence="7 8" id="KW-0472">Membrane</keyword>
<keyword evidence="4 8" id="KW-0812">Transmembrane</keyword>
<evidence type="ECO:0000313" key="10">
    <source>
        <dbReference type="EMBL" id="AVO40224.1"/>
    </source>
</evidence>
<keyword evidence="3 10" id="KW-0808">Transferase</keyword>
<dbReference type="InterPro" id="IPR029044">
    <property type="entry name" value="Nucleotide-diphossugar_trans"/>
</dbReference>